<dbReference type="EMBL" id="JABEBT010000055">
    <property type="protein sequence ID" value="KAF7634543.1"/>
    <property type="molecule type" value="Genomic_DNA"/>
</dbReference>
<evidence type="ECO:0000256" key="2">
    <source>
        <dbReference type="ARBA" id="ARBA00023180"/>
    </source>
</evidence>
<proteinExistence type="predicted"/>
<feature type="domain" description="Leprecan-like alpha-helical" evidence="3">
    <location>
        <begin position="5"/>
        <end position="99"/>
    </location>
</feature>
<dbReference type="OrthoDB" id="8517835at2759"/>
<evidence type="ECO:0000259" key="3">
    <source>
        <dbReference type="Pfam" id="PF23557"/>
    </source>
</evidence>
<dbReference type="Proteomes" id="UP000605970">
    <property type="component" value="Unassembled WGS sequence"/>
</dbReference>
<dbReference type="AlphaFoldDB" id="A0A8S9ZMS0"/>
<accession>A0A8S9ZMS0</accession>
<dbReference type="GO" id="GO:0005783">
    <property type="term" value="C:endoplasmic reticulum"/>
    <property type="evidence" value="ECO:0007669"/>
    <property type="project" value="TreeGrafter"/>
</dbReference>
<comment type="caution">
    <text evidence="4">The sequence shown here is derived from an EMBL/GenBank/DDBJ whole genome shotgun (WGS) entry which is preliminary data.</text>
</comment>
<evidence type="ECO:0000313" key="5">
    <source>
        <dbReference type="Proteomes" id="UP000605970"/>
    </source>
</evidence>
<name>A0A8S9ZMS0_9BILA</name>
<dbReference type="PANTHER" id="PTHR13986:SF8">
    <property type="entry name" value="PROLYL 3-HYDROXYLASE 1-LIKE PROTEIN"/>
    <property type="match status" value="1"/>
</dbReference>
<dbReference type="InterPro" id="IPR056585">
    <property type="entry name" value="Leprecan_dom"/>
</dbReference>
<evidence type="ECO:0000256" key="1">
    <source>
        <dbReference type="ARBA" id="ARBA00022729"/>
    </source>
</evidence>
<dbReference type="GO" id="GO:0005518">
    <property type="term" value="F:collagen binding"/>
    <property type="evidence" value="ECO:0007669"/>
    <property type="project" value="TreeGrafter"/>
</dbReference>
<dbReference type="GO" id="GO:0030199">
    <property type="term" value="P:collagen fibril organization"/>
    <property type="evidence" value="ECO:0007669"/>
    <property type="project" value="TreeGrafter"/>
</dbReference>
<evidence type="ECO:0000313" key="4">
    <source>
        <dbReference type="EMBL" id="KAF7634543.1"/>
    </source>
</evidence>
<sequence length="299" mass="35249">MEQKGFKREMLIDLWKKPYENFYLNALNSYDKKEWLNCVNLFKESLQKFWEALEDCKLECEYLNNYYYEEEEEEEWSAFIAKSYLLILQCQQNCFKQLSFLNGLKHGRDACQSVENSLLIKPKNIIMRRNKLFYLNIFNGGNILNDTINLFQPSEEIKHFLMREKLEQNFLNFMELNSSTSFISSSPLPFEFNLIDQFNYSKLLHNLISPKECLFLRSSADFFPEYFPHFRKLLISEFLNRISEIYELEELPSFEGIYCVSKGLFGKSNCGQHNPTISVSINEGNCGQIGGGEQFTGFN</sequence>
<keyword evidence="2" id="KW-0325">Glycoprotein</keyword>
<keyword evidence="1" id="KW-0732">Signal</keyword>
<dbReference type="Pfam" id="PF23557">
    <property type="entry name" value="TPR_leprecan"/>
    <property type="match status" value="1"/>
</dbReference>
<reference evidence="4" key="1">
    <citation type="journal article" date="2020" name="Ecol. Evol.">
        <title>Genome structure and content of the rice root-knot nematode (Meloidogyne graminicola).</title>
        <authorList>
            <person name="Phan N.T."/>
            <person name="Danchin E.G.J."/>
            <person name="Klopp C."/>
            <person name="Perfus-Barbeoch L."/>
            <person name="Kozlowski D.K."/>
            <person name="Koutsovoulos G.D."/>
            <person name="Lopez-Roques C."/>
            <person name="Bouchez O."/>
            <person name="Zahm M."/>
            <person name="Besnard G."/>
            <person name="Bellafiore S."/>
        </authorList>
    </citation>
    <scope>NUCLEOTIDE SEQUENCE</scope>
    <source>
        <strain evidence="4">VN-18</strain>
    </source>
</reference>
<protein>
    <recommendedName>
        <fullName evidence="3">Leprecan-like alpha-helical domain-containing protein</fullName>
    </recommendedName>
</protein>
<dbReference type="InterPro" id="IPR052284">
    <property type="entry name" value="Collagen_mod_leprecan"/>
</dbReference>
<gene>
    <name evidence="4" type="ORF">Mgra_00005991</name>
</gene>
<keyword evidence="5" id="KW-1185">Reference proteome</keyword>
<dbReference type="PANTHER" id="PTHR13986">
    <property type="entry name" value="PROTEIN LYSINE HYDROXYLATION COMPLEX COMPONENT"/>
    <property type="match status" value="1"/>
</dbReference>
<organism evidence="4 5">
    <name type="scientific">Meloidogyne graminicola</name>
    <dbReference type="NCBI Taxonomy" id="189291"/>
    <lineage>
        <taxon>Eukaryota</taxon>
        <taxon>Metazoa</taxon>
        <taxon>Ecdysozoa</taxon>
        <taxon>Nematoda</taxon>
        <taxon>Chromadorea</taxon>
        <taxon>Rhabditida</taxon>
        <taxon>Tylenchina</taxon>
        <taxon>Tylenchomorpha</taxon>
        <taxon>Tylenchoidea</taxon>
        <taxon>Meloidogynidae</taxon>
        <taxon>Meloidogyninae</taxon>
        <taxon>Meloidogyne</taxon>
    </lineage>
</organism>